<keyword evidence="3" id="KW-1185">Reference proteome</keyword>
<organism evidence="2 3">
    <name type="scientific">Leptospira ognonensis</name>
    <dbReference type="NCBI Taxonomy" id="2484945"/>
    <lineage>
        <taxon>Bacteria</taxon>
        <taxon>Pseudomonadati</taxon>
        <taxon>Spirochaetota</taxon>
        <taxon>Spirochaetia</taxon>
        <taxon>Leptospirales</taxon>
        <taxon>Leptospiraceae</taxon>
        <taxon>Leptospira</taxon>
    </lineage>
</organism>
<keyword evidence="1" id="KW-0812">Transmembrane</keyword>
<dbReference type="EMBL" id="RQGD01000024">
    <property type="protein sequence ID" value="TGL59321.1"/>
    <property type="molecule type" value="Genomic_DNA"/>
</dbReference>
<comment type="caution">
    <text evidence="2">The sequence shown here is derived from an EMBL/GenBank/DDBJ whole genome shotgun (WGS) entry which is preliminary data.</text>
</comment>
<evidence type="ECO:0008006" key="4">
    <source>
        <dbReference type="Google" id="ProtNLM"/>
    </source>
</evidence>
<evidence type="ECO:0000313" key="2">
    <source>
        <dbReference type="EMBL" id="TGL59321.1"/>
    </source>
</evidence>
<dbReference type="AlphaFoldDB" id="A0A4R9K2C1"/>
<keyword evidence="1" id="KW-1133">Transmembrane helix</keyword>
<evidence type="ECO:0000256" key="1">
    <source>
        <dbReference type="SAM" id="Phobius"/>
    </source>
</evidence>
<gene>
    <name evidence="2" type="ORF">EHQ58_08730</name>
</gene>
<name>A0A4R9K2C1_9LEPT</name>
<accession>A0A4R9K2C1</accession>
<evidence type="ECO:0000313" key="3">
    <source>
        <dbReference type="Proteomes" id="UP000297693"/>
    </source>
</evidence>
<sequence length="387" mass="43677">MVISRIFYGKSVATGSRSVHLKYILILFLVLFAFPLFAESPHSIHWKKIESASGYTVEIRNEANKSNFINTTEPTVTTLLSVGKYTYRIGIYNKLKRIAKWSDWYELEVRPLRPPIVTEQVSDFEKDGNKQKLTFSGENIFEGTNAYVIQDGKKIPAEVTTSRDRKTSVVSVDANKVDVTKDYKVVLVNPNFESIEVPLIEKEGTSDTTSVATPNVKSSSRSPSLWPLLWRQALFPGWGHFYKGDHTVAYTYFTLFGASTLYTAHEYNQYFSLNDDLKSFRDTTTLVRALDPDGIAFPFFAGTVFENGLSQELAKQGQSVNRALSLVGAVYVSSIIHIIYSGLSKTTETTGKQTFQLQIGPDLNPYSNIRKVDMSQSRVDVNFNFYF</sequence>
<feature type="transmembrane region" description="Helical" evidence="1">
    <location>
        <begin position="20"/>
        <end position="38"/>
    </location>
</feature>
<reference evidence="2" key="1">
    <citation type="journal article" date="2019" name="PLoS Negl. Trop. Dis.">
        <title>Revisiting the worldwide diversity of Leptospira species in the environment.</title>
        <authorList>
            <person name="Vincent A.T."/>
            <person name="Schiettekatte O."/>
            <person name="Bourhy P."/>
            <person name="Veyrier F.J."/>
            <person name="Picardeau M."/>
        </authorList>
    </citation>
    <scope>NUCLEOTIDE SEQUENCE [LARGE SCALE GENOMIC DNA]</scope>
    <source>
        <strain evidence="2">201702476</strain>
    </source>
</reference>
<proteinExistence type="predicted"/>
<dbReference type="OrthoDB" id="318955at2"/>
<dbReference type="RefSeq" id="WP_135623510.1">
    <property type="nucleotide sequence ID" value="NZ_RQGD01000024.1"/>
</dbReference>
<keyword evidence="1" id="KW-0472">Membrane</keyword>
<protein>
    <recommendedName>
        <fullName evidence="4">DUF5683 domain-containing protein</fullName>
    </recommendedName>
</protein>
<dbReference type="Proteomes" id="UP000297693">
    <property type="component" value="Unassembled WGS sequence"/>
</dbReference>